<dbReference type="PANTHER" id="PTHR33070:SF49">
    <property type="entry name" value="OS06G0725500 PROTEIN"/>
    <property type="match status" value="1"/>
</dbReference>
<evidence type="ECO:0000313" key="4">
    <source>
        <dbReference type="Proteomes" id="UP000501690"/>
    </source>
</evidence>
<evidence type="ECO:0000256" key="2">
    <source>
        <dbReference type="SAM" id="MobiDB-lite"/>
    </source>
</evidence>
<feature type="region of interest" description="Disordered" evidence="2">
    <location>
        <begin position="1"/>
        <end position="27"/>
    </location>
</feature>
<sequence>MVGVFRRSLSFPNKNPNRPSQKPHISHHIRSISLPCRSHPLISEIKDEINGLRSWAATSKAQQQTSTTLSQGLTLLKDTHETLQHILNLPQTLESLRSHPLWLQNLLEDFLRFVDAFGIFQTSVMALKEEHSSAQMAIRKRDDSKVVAYVKAKNKISKEIENIVSVLRCVSLAQHQQHCTQQAPTSLVDAELRHVIADVMSVTVSVSAALFNGMAASFASRRLSWAQMVKLSRKGGRVKKDREGVEELRERDVVEMENLRNLKKKDDEEVRLILKKMRDLEERICAIENDTEKVLRALINSRVALLNLLTLTQ</sequence>
<dbReference type="Proteomes" id="UP000501690">
    <property type="component" value="Linkage Group LG11"/>
</dbReference>
<reference evidence="3 4" key="1">
    <citation type="submission" date="2019-04" db="EMBL/GenBank/DDBJ databases">
        <title>An improved genome assembly and genetic linkage map for asparagus bean, Vigna unguiculata ssp. sesquipedialis.</title>
        <authorList>
            <person name="Xia Q."/>
            <person name="Zhang R."/>
            <person name="Dong Y."/>
        </authorList>
    </citation>
    <scope>NUCLEOTIDE SEQUENCE [LARGE SCALE GENOMIC DNA]</scope>
    <source>
        <tissue evidence="3">Leaf</tissue>
    </source>
</reference>
<feature type="compositionally biased region" description="Polar residues" evidence="2">
    <location>
        <begin position="10"/>
        <end position="20"/>
    </location>
</feature>
<dbReference type="EMBL" id="CP039355">
    <property type="protein sequence ID" value="QCE16742.1"/>
    <property type="molecule type" value="Genomic_DNA"/>
</dbReference>
<keyword evidence="4" id="KW-1185">Reference proteome</keyword>
<dbReference type="GO" id="GO:0048364">
    <property type="term" value="P:root development"/>
    <property type="evidence" value="ECO:0007669"/>
    <property type="project" value="InterPro"/>
</dbReference>
<proteinExistence type="predicted"/>
<evidence type="ECO:0000313" key="3">
    <source>
        <dbReference type="EMBL" id="QCE16742.1"/>
    </source>
</evidence>
<keyword evidence="1" id="KW-0175">Coiled coil</keyword>
<dbReference type="Pfam" id="PF03087">
    <property type="entry name" value="BPS1"/>
    <property type="match status" value="1"/>
</dbReference>
<accession>A0A4D6NUR6</accession>
<organism evidence="3 4">
    <name type="scientific">Vigna unguiculata</name>
    <name type="common">Cowpea</name>
    <dbReference type="NCBI Taxonomy" id="3917"/>
    <lineage>
        <taxon>Eukaryota</taxon>
        <taxon>Viridiplantae</taxon>
        <taxon>Streptophyta</taxon>
        <taxon>Embryophyta</taxon>
        <taxon>Tracheophyta</taxon>
        <taxon>Spermatophyta</taxon>
        <taxon>Magnoliopsida</taxon>
        <taxon>eudicotyledons</taxon>
        <taxon>Gunneridae</taxon>
        <taxon>Pentapetalae</taxon>
        <taxon>rosids</taxon>
        <taxon>fabids</taxon>
        <taxon>Fabales</taxon>
        <taxon>Fabaceae</taxon>
        <taxon>Papilionoideae</taxon>
        <taxon>50 kb inversion clade</taxon>
        <taxon>NPAAA clade</taxon>
        <taxon>indigoferoid/millettioid clade</taxon>
        <taxon>Phaseoleae</taxon>
        <taxon>Vigna</taxon>
    </lineage>
</organism>
<dbReference type="PANTHER" id="PTHR33070">
    <property type="entry name" value="OS06G0725500 PROTEIN"/>
    <property type="match status" value="1"/>
</dbReference>
<gene>
    <name evidence="3" type="ORF">DEO72_LG11g3761</name>
</gene>
<name>A0A4D6NUR6_VIGUN</name>
<dbReference type="InterPro" id="IPR004320">
    <property type="entry name" value="BPS1_pln"/>
</dbReference>
<dbReference type="AlphaFoldDB" id="A0A4D6NUR6"/>
<feature type="coiled-coil region" evidence="1">
    <location>
        <begin position="245"/>
        <end position="283"/>
    </location>
</feature>
<dbReference type="GO" id="GO:0048367">
    <property type="term" value="P:shoot system development"/>
    <property type="evidence" value="ECO:0007669"/>
    <property type="project" value="InterPro"/>
</dbReference>
<protein>
    <recommendedName>
        <fullName evidence="5">DUF241 domain protein</fullName>
    </recommendedName>
</protein>
<evidence type="ECO:0008006" key="5">
    <source>
        <dbReference type="Google" id="ProtNLM"/>
    </source>
</evidence>
<evidence type="ECO:0000256" key="1">
    <source>
        <dbReference type="SAM" id="Coils"/>
    </source>
</evidence>